<evidence type="ECO:0000259" key="10">
    <source>
        <dbReference type="Pfam" id="PF25780"/>
    </source>
</evidence>
<keyword evidence="3" id="KW-0813">Transport</keyword>
<reference evidence="11" key="1">
    <citation type="submission" date="2019-11" db="EMBL/GenBank/DDBJ databases">
        <title>Leishmania tarentolae CDS.</title>
        <authorList>
            <person name="Goto Y."/>
            <person name="Yamagishi J."/>
        </authorList>
    </citation>
    <scope>NUCLEOTIDE SEQUENCE [LARGE SCALE GENOMIC DNA]</scope>
    <source>
        <strain evidence="11">Parrot Tar II</strain>
    </source>
</reference>
<comment type="caution">
    <text evidence="11">The sequence shown here is derived from an EMBL/GenBank/DDBJ whole genome shotgun (WGS) entry which is preliminary data.</text>
</comment>
<accession>A0A640KEA4</accession>
<dbReference type="InterPro" id="IPR057672">
    <property type="entry name" value="TPR_IPO4/5"/>
</dbReference>
<keyword evidence="7" id="KW-0539">Nucleus</keyword>
<sequence>METGNRIYTADELCTVIANILHVTDNAERRRNETELTTALQQPSNVGHLVTILCGTPDGTPSTSSAGVRQMAAVLLRKRIFSLWRALTTVQQHQFRQLLLQRLGDEATRPVRFAIAHVVTRLAKADANHGGDGWPELQHAIRAAADDTRVEMRELAMVLLYSFGEVFAEENALSGLAAESVVRGLGDSETVVQAAAVKAAMVLLPALHEHPTVRNAFLAHLVPTSIGLLESGAATEAKVPLCVSVLDLLEQLFDDLPVKKYGSLVQDLAHALMRLMANPQHHPRVRENCGTALGQLATLKPKFVSTPALLDQLVQVCLGLMSEDNTISISDQGSGGVEDEDMDDSDDDVDMLHVTSACMMGCQLLSALATTVPSKAFTAVLLPYISRVTDAPSSVDACTRKATMLALACLAEGHASYLRRRVGYVLTVTRSFLCDADPSPREAAAFALSYFCAHLQPEILLHHEKLLPMVVPLLEDTNDLVRRRVAQALDTLCENLQENLDRYVPTLLPAVMAAIPISSLETQCRLCGVLSSMGMTHSAAFAAHGPELLEVLRQPFGLKTPETMALRAQATETVGVVGSAMGRAAFVNYFPFFMQEVVSNLQTRHAAVREQSFGFLANMCELFREDFAPYLSDSIQCALETITEDRAVYRNKHLLASDGGGDALAAFAAWKDDGDDDDESDADGGDDAEEIHLRVRTADVEEKSSAVYCVGVFADVMMGQLGEAQTTACWEALTALDSHYYPNIRSNALVALAKLAKATAGLPAEEMRARSRAAIVPGHSGTADSRGCLVQDALPLPVRDRVDELLSLLLRTIEEEDAEKEVVGAACEAVSIVMDYFGTQCAIDGPDAVLRDVVQLMRGTMPCQRCGDELDDDESSEADSAENMSYEEYQQLQQRKGESANADRAHSLKGRDVFFRRADEAAEAEASAILAAMTQHQQNGASAAPPSSQLPTAAALPPWHMLTAPELVTHGVHLPEDHDGVVLDAAAEMLESVAKAYGPLLQPYMPYLVPLLAMHADVETRPPEGLVTAMGTLASVLQAYVSVDVNGDGDASPASEQLLAPFVETAAQLSLRVMAGSDESTAKANSAYLLRILVEGCPSFFTQQPTVVPQCFQALWSIVGNEAEEMPEAVDNAVSATCSFVRCLPLSILPIDQVIPPLMAHLPMKIDKAENLNAVRTLCYLLATDHAASMAAVSSWLPSVVGAVANVLAAASIEDADKQRLVQQGASVFARGYPQAWQQQQGLSDVQRAVLQAWQL</sequence>
<proteinExistence type="predicted"/>
<dbReference type="InterPro" id="IPR011989">
    <property type="entry name" value="ARM-like"/>
</dbReference>
<organism evidence="11 12">
    <name type="scientific">Leishmania tarentolae</name>
    <name type="common">Sauroleishmania tarentolae</name>
    <dbReference type="NCBI Taxonomy" id="5689"/>
    <lineage>
        <taxon>Eukaryota</taxon>
        <taxon>Discoba</taxon>
        <taxon>Euglenozoa</taxon>
        <taxon>Kinetoplastea</taxon>
        <taxon>Metakinetoplastina</taxon>
        <taxon>Trypanosomatida</taxon>
        <taxon>Trypanosomatidae</taxon>
        <taxon>Leishmaniinae</taxon>
        <taxon>Leishmania</taxon>
        <taxon>lizard Leishmania</taxon>
    </lineage>
</organism>
<evidence type="ECO:0000313" key="12">
    <source>
        <dbReference type="Proteomes" id="UP000419144"/>
    </source>
</evidence>
<evidence type="ECO:0000256" key="7">
    <source>
        <dbReference type="ARBA" id="ARBA00023242"/>
    </source>
</evidence>
<name>A0A640KEA4_LEITA</name>
<dbReference type="Gene3D" id="1.25.10.10">
    <property type="entry name" value="Leucine-rich Repeat Variant"/>
    <property type="match status" value="2"/>
</dbReference>
<dbReference type="GO" id="GO:0005737">
    <property type="term" value="C:cytoplasm"/>
    <property type="evidence" value="ECO:0007669"/>
    <property type="project" value="UniProtKB-SubCell"/>
</dbReference>
<dbReference type="InterPro" id="IPR021133">
    <property type="entry name" value="HEAT_type_2"/>
</dbReference>
<keyword evidence="5" id="KW-0677">Repeat</keyword>
<evidence type="ECO:0000256" key="5">
    <source>
        <dbReference type="ARBA" id="ARBA00022737"/>
    </source>
</evidence>
<dbReference type="Pfam" id="PF25780">
    <property type="entry name" value="TPR_IPO5"/>
    <property type="match status" value="1"/>
</dbReference>
<dbReference type="InterPro" id="IPR040122">
    <property type="entry name" value="Importin_beta"/>
</dbReference>
<feature type="domain" description="IPO4/5-like TPR repeats" evidence="10">
    <location>
        <begin position="110"/>
        <end position="251"/>
    </location>
</feature>
<evidence type="ECO:0000256" key="9">
    <source>
        <dbReference type="SAM" id="MobiDB-lite"/>
    </source>
</evidence>
<dbReference type="OrthoDB" id="7862313at2759"/>
<evidence type="ECO:0000256" key="1">
    <source>
        <dbReference type="ARBA" id="ARBA00004123"/>
    </source>
</evidence>
<feature type="compositionally biased region" description="Basic and acidic residues" evidence="9">
    <location>
        <begin position="895"/>
        <end position="904"/>
    </location>
</feature>
<dbReference type="SUPFAM" id="SSF48371">
    <property type="entry name" value="ARM repeat"/>
    <property type="match status" value="2"/>
</dbReference>
<evidence type="ECO:0000256" key="2">
    <source>
        <dbReference type="ARBA" id="ARBA00004496"/>
    </source>
</evidence>
<evidence type="ECO:0000256" key="4">
    <source>
        <dbReference type="ARBA" id="ARBA00022490"/>
    </source>
</evidence>
<keyword evidence="4" id="KW-0963">Cytoplasm</keyword>
<dbReference type="Pfam" id="PF02985">
    <property type="entry name" value="HEAT"/>
    <property type="match status" value="1"/>
</dbReference>
<evidence type="ECO:0000256" key="3">
    <source>
        <dbReference type="ARBA" id="ARBA00022448"/>
    </source>
</evidence>
<gene>
    <name evidence="11" type="ORF">LtaPh_0707400</name>
</gene>
<keyword evidence="12" id="KW-1185">Reference proteome</keyword>
<feature type="compositionally biased region" description="Acidic residues" evidence="9">
    <location>
        <begin position="869"/>
        <end position="880"/>
    </location>
</feature>
<dbReference type="GO" id="GO:0006606">
    <property type="term" value="P:protein import into nucleus"/>
    <property type="evidence" value="ECO:0007669"/>
    <property type="project" value="InterPro"/>
</dbReference>
<dbReference type="Proteomes" id="UP000419144">
    <property type="component" value="Unassembled WGS sequence"/>
</dbReference>
<dbReference type="InterPro" id="IPR016024">
    <property type="entry name" value="ARM-type_fold"/>
</dbReference>
<dbReference type="VEuPathDB" id="TriTrypDB:LtaPh_0707400"/>
<dbReference type="AlphaFoldDB" id="A0A640KEA4"/>
<dbReference type="EMBL" id="BLBS01000008">
    <property type="protein sequence ID" value="GET86077.1"/>
    <property type="molecule type" value="Genomic_DNA"/>
</dbReference>
<dbReference type="InterPro" id="IPR000357">
    <property type="entry name" value="HEAT"/>
</dbReference>
<evidence type="ECO:0000256" key="8">
    <source>
        <dbReference type="PROSITE-ProRule" id="PRU00103"/>
    </source>
</evidence>
<feature type="region of interest" description="Disordered" evidence="9">
    <location>
        <begin position="864"/>
        <end position="904"/>
    </location>
</feature>
<evidence type="ECO:0000256" key="6">
    <source>
        <dbReference type="ARBA" id="ARBA00022927"/>
    </source>
</evidence>
<feature type="repeat" description="HEAT" evidence="8">
    <location>
        <begin position="466"/>
        <end position="502"/>
    </location>
</feature>
<comment type="subcellular location">
    <subcellularLocation>
        <location evidence="2">Cytoplasm</location>
    </subcellularLocation>
    <subcellularLocation>
        <location evidence="1">Nucleus</location>
    </subcellularLocation>
</comment>
<evidence type="ECO:0000313" key="11">
    <source>
        <dbReference type="EMBL" id="GET86077.1"/>
    </source>
</evidence>
<protein>
    <recommendedName>
        <fullName evidence="10">IPO4/5-like TPR repeats domain-containing protein</fullName>
    </recommendedName>
</protein>
<dbReference type="GO" id="GO:0005634">
    <property type="term" value="C:nucleus"/>
    <property type="evidence" value="ECO:0007669"/>
    <property type="project" value="UniProtKB-SubCell"/>
</dbReference>
<keyword evidence="6" id="KW-0653">Protein transport</keyword>
<dbReference type="PANTHER" id="PTHR10527">
    <property type="entry name" value="IMPORTIN BETA"/>
    <property type="match status" value="1"/>
</dbReference>
<dbReference type="PROSITE" id="PS50077">
    <property type="entry name" value="HEAT_REPEAT"/>
    <property type="match status" value="1"/>
</dbReference>